<comment type="caution">
    <text evidence="1">The sequence shown here is derived from an EMBL/GenBank/DDBJ whole genome shotgun (WGS) entry which is preliminary data.</text>
</comment>
<evidence type="ECO:0000313" key="1">
    <source>
        <dbReference type="EMBL" id="KAJ1348433.1"/>
    </source>
</evidence>
<sequence length="65" mass="7402">MPSQALEIYGKSQKKILVIPSRSVCVNGMIWLCQSLKATGTQRFVAYKLQYLLLDNNRTALQDQQ</sequence>
<evidence type="ECO:0000313" key="2">
    <source>
        <dbReference type="Proteomes" id="UP001196413"/>
    </source>
</evidence>
<name>A0AAD5QDX7_PARTN</name>
<dbReference type="EMBL" id="JAHQIW010000505">
    <property type="protein sequence ID" value="KAJ1348433.1"/>
    <property type="molecule type" value="Genomic_DNA"/>
</dbReference>
<gene>
    <name evidence="1" type="ORF">KIN20_003732</name>
</gene>
<reference evidence="1" key="1">
    <citation type="submission" date="2021-06" db="EMBL/GenBank/DDBJ databases">
        <title>Parelaphostrongylus tenuis whole genome reference sequence.</title>
        <authorList>
            <person name="Garwood T.J."/>
            <person name="Larsen P.A."/>
            <person name="Fountain-Jones N.M."/>
            <person name="Garbe J.R."/>
            <person name="Macchietto M.G."/>
            <person name="Kania S.A."/>
            <person name="Gerhold R.W."/>
            <person name="Richards J.E."/>
            <person name="Wolf T.M."/>
        </authorList>
    </citation>
    <scope>NUCLEOTIDE SEQUENCE</scope>
    <source>
        <strain evidence="1">MNPRO001-30</strain>
        <tissue evidence="1">Meninges</tissue>
    </source>
</reference>
<proteinExistence type="predicted"/>
<dbReference type="AlphaFoldDB" id="A0AAD5QDX7"/>
<dbReference type="Proteomes" id="UP001196413">
    <property type="component" value="Unassembled WGS sequence"/>
</dbReference>
<keyword evidence="2" id="KW-1185">Reference proteome</keyword>
<accession>A0AAD5QDX7</accession>
<organism evidence="1 2">
    <name type="scientific">Parelaphostrongylus tenuis</name>
    <name type="common">Meningeal worm</name>
    <dbReference type="NCBI Taxonomy" id="148309"/>
    <lineage>
        <taxon>Eukaryota</taxon>
        <taxon>Metazoa</taxon>
        <taxon>Ecdysozoa</taxon>
        <taxon>Nematoda</taxon>
        <taxon>Chromadorea</taxon>
        <taxon>Rhabditida</taxon>
        <taxon>Rhabditina</taxon>
        <taxon>Rhabditomorpha</taxon>
        <taxon>Strongyloidea</taxon>
        <taxon>Metastrongylidae</taxon>
        <taxon>Parelaphostrongylus</taxon>
    </lineage>
</organism>
<protein>
    <submittedName>
        <fullName evidence="1">Uncharacterized protein</fullName>
    </submittedName>
</protein>